<dbReference type="InterPro" id="IPR003593">
    <property type="entry name" value="AAA+_ATPase"/>
</dbReference>
<dbReference type="GO" id="GO:0016887">
    <property type="term" value="F:ATP hydrolysis activity"/>
    <property type="evidence" value="ECO:0007669"/>
    <property type="project" value="InterPro"/>
</dbReference>
<dbReference type="SMART" id="SM00382">
    <property type="entry name" value="AAA"/>
    <property type="match status" value="1"/>
</dbReference>
<keyword evidence="6" id="KW-0067">ATP-binding</keyword>
<proteinExistence type="predicted"/>
<keyword evidence="5" id="KW-0547">Nucleotide-binding</keyword>
<dbReference type="OMA" id="QDYWLRW"/>
<evidence type="ECO:0000256" key="3">
    <source>
        <dbReference type="ARBA" id="ARBA00022692"/>
    </source>
</evidence>
<keyword evidence="4" id="KW-0677">Repeat</keyword>
<sequence>MQKAEQVEDNQLLTNKSTAKPSQQTESLATQKMVPYKELFRYATSSDKFLILVGIISSAGNGVTMPMFSVIFGDMTDAFSGDDPDKMLRAAGIAAIWFLVLAGCSWVLSFLSFSTFMISGEKQCIRMRKEYFGAILRQEVGWFDSINPNELNTKVADETFAVEGAIQEKAGTFIMTFSTFICGFIIGYSYGWQLALVITAAMPCLAFSVVIMTVVVMKSVKSTQECYSTAAAESEQALNAIKTVKMLDGEDFECEKYSRQLVVAARTNVKYSLFSGMALGSIFAFMIWTYALGFYYGAKLLSDQVTNTNTGLIYTVGDVMTVFFAILMGSFSIGQAGPCYQAFAKGKVAGAQIFFIIDRIPKIQNPINPKQLKNFTGEIVIEDVDFFYPARPDTQILNKCSLKIPKGKKVALVGESGCGKSTILQLIERFYDVNEGRVLVGDDKIDVRDLDLRDYRTQIGLVGQEPMLFATSIRDNLLYGKTDATEEEINRCIEKSECLGFCQQNGQRTGYLCRNGWKSIKWWSKTKNCNSKSNSQKTQTTSALDRTNEKLIQETLDEVSQGITTIVIAHRLSTIQNADIIYVFAGGKVVETGTHQELMNLHGKYEQLAKNQITSHQKEEQQAHNLNQNQHNHQTKDQNDQQDVDVGSVLSVNQFGSDQPHVVEKVIKEIKDIKQLNIQLKNKVQNNFEEMKTQSSQNDSNDAQIMGRLFSYGKEERCVLILGLVAALINGCIFPCFSLFFSDMITLLAENVKMEKVKNDSADIALWFFLFGLGFLVFQTLESFFLSIVAENLTMKLRNFTFRKLLRMPIPFFDKPENNAGTLTARLSVDCKTVQSLTSTIIGFKLQNASALICGMAIAFSSSWALTLIVLATAPFRWIGMKLRTKYMGALAGSNKGESFKDAGNLIMEAVTNIRTVFSFGNENIILDDYTKRIQEPLKECTSKGLSAGSAFGFSQMQPMLINALVFYCGALLVKYENLDVNDMFRAIFGITFATMGGARDSHFVGDVEKGRTAAKNIFEILDSVDEFQIEEQKQFKKLKTQIKGHIECKNLTFKIPNQRKECLYQFKFNNSFWLKGCLCWIKRVFYDPDQGEILVDGLDIRDYDIRHLRKQLAIVSQEPVLFNGTIKENIQYNSQNITMEQIEQAAKKANAYDFIKQQDFGKGFHKRVGPKGSQISGGQKQRIAIARAVLRNASILLLDEATSALDAKSEEIVQESLNNIMKENTTLSIAHRISTIKDSDIIYVFDNGMIVEQGTYNYLVGLKQFFYRMEQGIAINSTKNS</sequence>
<dbReference type="Pfam" id="PF00005">
    <property type="entry name" value="ABC_tran"/>
    <property type="match status" value="2"/>
</dbReference>
<dbReference type="GO" id="GO:0042626">
    <property type="term" value="F:ATPase-coupled transmembrane transporter activity"/>
    <property type="evidence" value="ECO:0000318"/>
    <property type="project" value="GO_Central"/>
</dbReference>
<feature type="domain" description="ABC transporter" evidence="12">
    <location>
        <begin position="379"/>
        <end position="611"/>
    </location>
</feature>
<dbReference type="InterPro" id="IPR017871">
    <property type="entry name" value="ABC_transporter-like_CS"/>
</dbReference>
<feature type="domain" description="ABC transmembrane type-1" evidence="13">
    <location>
        <begin position="721"/>
        <end position="996"/>
    </location>
</feature>
<dbReference type="SUPFAM" id="SSF90123">
    <property type="entry name" value="ABC transporter transmembrane region"/>
    <property type="match status" value="2"/>
</dbReference>
<dbReference type="PROSITE" id="PS50893">
    <property type="entry name" value="ABC_TRANSPORTER_2"/>
    <property type="match status" value="2"/>
</dbReference>
<evidence type="ECO:0000256" key="2">
    <source>
        <dbReference type="ARBA" id="ARBA00022448"/>
    </source>
</evidence>
<feature type="transmembrane region" description="Helical" evidence="11">
    <location>
        <begin position="718"/>
        <end position="741"/>
    </location>
</feature>
<dbReference type="GO" id="GO:0140359">
    <property type="term" value="F:ABC-type transporter activity"/>
    <property type="evidence" value="ECO:0007669"/>
    <property type="project" value="InterPro"/>
</dbReference>
<dbReference type="GeneID" id="5030667"/>
<gene>
    <name evidence="14" type="ORF">GSPATT00012970001</name>
</gene>
<feature type="compositionally biased region" description="Polar residues" evidence="10">
    <location>
        <begin position="9"/>
        <end position="26"/>
    </location>
</feature>
<evidence type="ECO:0000259" key="12">
    <source>
        <dbReference type="PROSITE" id="PS50893"/>
    </source>
</evidence>
<name>A0D368_PARTE</name>
<dbReference type="InterPro" id="IPR003439">
    <property type="entry name" value="ABC_transporter-like_ATP-bd"/>
</dbReference>
<keyword evidence="2" id="KW-0813">Transport</keyword>
<dbReference type="PANTHER" id="PTHR43394:SF16">
    <property type="entry name" value="ABC TRANSPORTER B FAMILY MEMBER 4-LIKE ISOFORM X1"/>
    <property type="match status" value="1"/>
</dbReference>
<feature type="transmembrane region" description="Helical" evidence="11">
    <location>
        <begin position="764"/>
        <end position="790"/>
    </location>
</feature>
<dbReference type="RefSeq" id="XP_001444882.1">
    <property type="nucleotide sequence ID" value="XM_001444845.2"/>
</dbReference>
<evidence type="ECO:0000313" key="14">
    <source>
        <dbReference type="EMBL" id="CAK77485.1"/>
    </source>
</evidence>
<feature type="transmembrane region" description="Helical" evidence="11">
    <location>
        <begin position="92"/>
        <end position="118"/>
    </location>
</feature>
<evidence type="ECO:0000256" key="9">
    <source>
        <dbReference type="ARBA" id="ARBA00023180"/>
    </source>
</evidence>
<comment type="subcellular location">
    <subcellularLocation>
        <location evidence="1">Membrane</location>
        <topology evidence="1">Multi-pass membrane protein</topology>
    </subcellularLocation>
</comment>
<dbReference type="PANTHER" id="PTHR43394">
    <property type="entry name" value="ATP-DEPENDENT PERMEASE MDL1, MITOCHONDRIAL"/>
    <property type="match status" value="1"/>
</dbReference>
<dbReference type="STRING" id="5888.A0D368"/>
<keyword evidence="8 11" id="KW-0472">Membrane</keyword>
<accession>A0D368</accession>
<evidence type="ECO:0000256" key="8">
    <source>
        <dbReference type="ARBA" id="ARBA00023136"/>
    </source>
</evidence>
<dbReference type="SUPFAM" id="SSF52540">
    <property type="entry name" value="P-loop containing nucleoside triphosphate hydrolases"/>
    <property type="match status" value="2"/>
</dbReference>
<evidence type="ECO:0000256" key="10">
    <source>
        <dbReference type="SAM" id="MobiDB-lite"/>
    </source>
</evidence>
<dbReference type="Gene3D" id="1.20.1560.10">
    <property type="entry name" value="ABC transporter type 1, transmembrane domain"/>
    <property type="match status" value="2"/>
</dbReference>
<keyword evidence="7 11" id="KW-1133">Transmembrane helix</keyword>
<dbReference type="GO" id="GO:0055085">
    <property type="term" value="P:transmembrane transport"/>
    <property type="evidence" value="ECO:0000318"/>
    <property type="project" value="GO_Central"/>
</dbReference>
<evidence type="ECO:0000256" key="6">
    <source>
        <dbReference type="ARBA" id="ARBA00022840"/>
    </source>
</evidence>
<dbReference type="Gene3D" id="3.40.50.300">
    <property type="entry name" value="P-loop containing nucleotide triphosphate hydrolases"/>
    <property type="match status" value="3"/>
</dbReference>
<feature type="region of interest" description="Disordered" evidence="10">
    <location>
        <begin position="611"/>
        <end position="641"/>
    </location>
</feature>
<dbReference type="eggNOG" id="KOG0055">
    <property type="taxonomic scope" value="Eukaryota"/>
</dbReference>
<dbReference type="Pfam" id="PF00664">
    <property type="entry name" value="ABC_membrane"/>
    <property type="match status" value="2"/>
</dbReference>
<evidence type="ECO:0000256" key="5">
    <source>
        <dbReference type="ARBA" id="ARBA00022741"/>
    </source>
</evidence>
<feature type="transmembrane region" description="Helical" evidence="11">
    <location>
        <begin position="311"/>
        <end position="331"/>
    </location>
</feature>
<keyword evidence="15" id="KW-1185">Reference proteome</keyword>
<evidence type="ECO:0000256" key="7">
    <source>
        <dbReference type="ARBA" id="ARBA00022989"/>
    </source>
</evidence>
<protein>
    <submittedName>
        <fullName evidence="14">Uncharacterized protein</fullName>
    </submittedName>
</protein>
<dbReference type="InterPro" id="IPR011527">
    <property type="entry name" value="ABC1_TM_dom"/>
</dbReference>
<feature type="region of interest" description="Disordered" evidence="10">
    <location>
        <begin position="1"/>
        <end position="26"/>
    </location>
</feature>
<dbReference type="CDD" id="cd18578">
    <property type="entry name" value="ABC_6TM_Pgp_ABCB1_D2_like"/>
    <property type="match status" value="1"/>
</dbReference>
<feature type="transmembrane region" description="Helical" evidence="11">
    <location>
        <begin position="271"/>
        <end position="291"/>
    </location>
</feature>
<dbReference type="EMBL" id="CT868274">
    <property type="protein sequence ID" value="CAK77485.1"/>
    <property type="molecule type" value="Genomic_DNA"/>
</dbReference>
<evidence type="ECO:0000256" key="11">
    <source>
        <dbReference type="SAM" id="Phobius"/>
    </source>
</evidence>
<dbReference type="GO" id="GO:0005524">
    <property type="term" value="F:ATP binding"/>
    <property type="evidence" value="ECO:0007669"/>
    <property type="project" value="UniProtKB-KW"/>
</dbReference>
<dbReference type="PROSITE" id="PS00211">
    <property type="entry name" value="ABC_TRANSPORTER_1"/>
    <property type="match status" value="1"/>
</dbReference>
<dbReference type="GO" id="GO:0016020">
    <property type="term" value="C:membrane"/>
    <property type="evidence" value="ECO:0000318"/>
    <property type="project" value="GO_Central"/>
</dbReference>
<feature type="compositionally biased region" description="Low complexity" evidence="10">
    <location>
        <begin position="623"/>
        <end position="632"/>
    </location>
</feature>
<evidence type="ECO:0000259" key="13">
    <source>
        <dbReference type="PROSITE" id="PS50929"/>
    </source>
</evidence>
<evidence type="ECO:0000256" key="1">
    <source>
        <dbReference type="ARBA" id="ARBA00004141"/>
    </source>
</evidence>
<dbReference type="InterPro" id="IPR027417">
    <property type="entry name" value="P-loop_NTPase"/>
</dbReference>
<evidence type="ECO:0000256" key="4">
    <source>
        <dbReference type="ARBA" id="ARBA00022737"/>
    </source>
</evidence>
<feature type="domain" description="ABC transmembrane type-1" evidence="13">
    <location>
        <begin position="52"/>
        <end position="345"/>
    </location>
</feature>
<dbReference type="HOGENOM" id="CLU_000604_17_2_1"/>
<dbReference type="InParanoid" id="A0D368"/>
<dbReference type="FunFam" id="3.40.50.300:FF:000604">
    <property type="entry name" value="ABC transporter B family member 28"/>
    <property type="match status" value="1"/>
</dbReference>
<dbReference type="KEGG" id="ptm:GSPATT00012970001"/>
<reference evidence="14 15" key="1">
    <citation type="journal article" date="2006" name="Nature">
        <title>Global trends of whole-genome duplications revealed by the ciliate Paramecium tetraurelia.</title>
        <authorList>
            <consortium name="Genoscope"/>
            <person name="Aury J.-M."/>
            <person name="Jaillon O."/>
            <person name="Duret L."/>
            <person name="Noel B."/>
            <person name="Jubin C."/>
            <person name="Porcel B.M."/>
            <person name="Segurens B."/>
            <person name="Daubin V."/>
            <person name="Anthouard V."/>
            <person name="Aiach N."/>
            <person name="Arnaiz O."/>
            <person name="Billaut A."/>
            <person name="Beisson J."/>
            <person name="Blanc I."/>
            <person name="Bouhouche K."/>
            <person name="Camara F."/>
            <person name="Duharcourt S."/>
            <person name="Guigo R."/>
            <person name="Gogendeau D."/>
            <person name="Katinka M."/>
            <person name="Keller A.-M."/>
            <person name="Kissmehl R."/>
            <person name="Klotz C."/>
            <person name="Koll F."/>
            <person name="Le Moue A."/>
            <person name="Lepere C."/>
            <person name="Malinsky S."/>
            <person name="Nowacki M."/>
            <person name="Nowak J.K."/>
            <person name="Plattner H."/>
            <person name="Poulain J."/>
            <person name="Ruiz F."/>
            <person name="Serrano V."/>
            <person name="Zagulski M."/>
            <person name="Dessen P."/>
            <person name="Betermier M."/>
            <person name="Weissenbach J."/>
            <person name="Scarpelli C."/>
            <person name="Schachter V."/>
            <person name="Sperling L."/>
            <person name="Meyer E."/>
            <person name="Cohen J."/>
            <person name="Wincker P."/>
        </authorList>
    </citation>
    <scope>NUCLEOTIDE SEQUENCE [LARGE SCALE GENOMIC DNA]</scope>
    <source>
        <strain evidence="14 15">Stock d4-2</strain>
    </source>
</reference>
<dbReference type="GO" id="GO:0005737">
    <property type="term" value="C:cytoplasm"/>
    <property type="evidence" value="ECO:0007669"/>
    <property type="project" value="UniProtKB-ARBA"/>
</dbReference>
<evidence type="ECO:0000313" key="15">
    <source>
        <dbReference type="Proteomes" id="UP000000600"/>
    </source>
</evidence>
<feature type="transmembrane region" description="Helical" evidence="11">
    <location>
        <begin position="194"/>
        <end position="217"/>
    </location>
</feature>
<dbReference type="Proteomes" id="UP000000600">
    <property type="component" value="Unassembled WGS sequence"/>
</dbReference>
<feature type="domain" description="ABC transporter" evidence="12">
    <location>
        <begin position="1030"/>
        <end position="1273"/>
    </location>
</feature>
<dbReference type="CDD" id="cd18577">
    <property type="entry name" value="ABC_6TM_Pgp_ABCB1_D1_like"/>
    <property type="match status" value="1"/>
</dbReference>
<feature type="transmembrane region" description="Helical" evidence="11">
    <location>
        <begin position="170"/>
        <end position="188"/>
    </location>
</feature>
<dbReference type="InterPro" id="IPR039421">
    <property type="entry name" value="Type_1_exporter"/>
</dbReference>
<dbReference type="FunFam" id="1.20.1560.10:FF:000194">
    <property type="entry name" value="Uncharacterized protein"/>
    <property type="match status" value="1"/>
</dbReference>
<keyword evidence="9" id="KW-0325">Glycoprotein</keyword>
<keyword evidence="3 11" id="KW-0812">Transmembrane</keyword>
<organism evidence="14 15">
    <name type="scientific">Paramecium tetraurelia</name>
    <dbReference type="NCBI Taxonomy" id="5888"/>
    <lineage>
        <taxon>Eukaryota</taxon>
        <taxon>Sar</taxon>
        <taxon>Alveolata</taxon>
        <taxon>Ciliophora</taxon>
        <taxon>Intramacronucleata</taxon>
        <taxon>Oligohymenophorea</taxon>
        <taxon>Peniculida</taxon>
        <taxon>Parameciidae</taxon>
        <taxon>Paramecium</taxon>
    </lineage>
</organism>
<dbReference type="OrthoDB" id="417789at2759"/>
<feature type="transmembrane region" description="Helical" evidence="11">
    <location>
        <begin position="49"/>
        <end position="72"/>
    </location>
</feature>
<dbReference type="FunCoup" id="A0D368">
    <property type="interactions" value="4"/>
</dbReference>
<feature type="transmembrane region" description="Helical" evidence="11">
    <location>
        <begin position="851"/>
        <end position="878"/>
    </location>
</feature>
<dbReference type="PROSITE" id="PS50929">
    <property type="entry name" value="ABC_TM1F"/>
    <property type="match status" value="2"/>
</dbReference>
<dbReference type="FunFam" id="1.20.1560.10:FF:000292">
    <property type="entry name" value="p-GlycoProtein related"/>
    <property type="match status" value="1"/>
</dbReference>
<dbReference type="InterPro" id="IPR036640">
    <property type="entry name" value="ABC1_TM_sf"/>
</dbReference>